<dbReference type="Pfam" id="PF25137">
    <property type="entry name" value="ADH_Fe_C"/>
    <property type="match status" value="1"/>
</dbReference>
<proteinExistence type="predicted"/>
<dbReference type="Gene3D" id="1.20.1090.10">
    <property type="entry name" value="Dehydroquinate synthase-like - alpha domain"/>
    <property type="match status" value="1"/>
</dbReference>
<feature type="domain" description="Fe-containing alcohol dehydrogenase-like C-terminal" evidence="2">
    <location>
        <begin position="20"/>
        <end position="212"/>
    </location>
</feature>
<dbReference type="PANTHER" id="PTHR11496">
    <property type="entry name" value="ALCOHOL DEHYDROGENASE"/>
    <property type="match status" value="1"/>
</dbReference>
<dbReference type="Proteomes" id="UP000031666">
    <property type="component" value="Unassembled WGS sequence"/>
</dbReference>
<dbReference type="GO" id="GO:0046872">
    <property type="term" value="F:metal ion binding"/>
    <property type="evidence" value="ECO:0007669"/>
    <property type="project" value="InterPro"/>
</dbReference>
<evidence type="ECO:0000313" key="4">
    <source>
        <dbReference type="Proteomes" id="UP000031666"/>
    </source>
</evidence>
<dbReference type="PANTHER" id="PTHR11496:SF83">
    <property type="entry name" value="HYDROXYACID-OXOACID TRANSHYDROGENASE, MITOCHONDRIAL"/>
    <property type="match status" value="1"/>
</dbReference>
<dbReference type="FunFam" id="1.20.1090.10:FF:000001">
    <property type="entry name" value="Aldehyde-alcohol dehydrogenase"/>
    <property type="match status" value="1"/>
</dbReference>
<dbReference type="GO" id="GO:0004022">
    <property type="term" value="F:alcohol dehydrogenase (NAD+) activity"/>
    <property type="evidence" value="ECO:0007669"/>
    <property type="project" value="UniProtKB-EC"/>
</dbReference>
<protein>
    <submittedName>
        <fullName evidence="3">Alcohol dehydrogenase</fullName>
        <ecNumber evidence="3">1.1.1.1</ecNumber>
    </submittedName>
</protein>
<keyword evidence="1 3" id="KW-0560">Oxidoreductase</keyword>
<reference evidence="3 4" key="1">
    <citation type="submission" date="2015-01" db="EMBL/GenBank/DDBJ databases">
        <title>Vibrio sp. C94 JCM 19241 whole genome shotgun sequence.</title>
        <authorList>
            <person name="Sawabe T."/>
            <person name="Meirelles P."/>
            <person name="Feng G."/>
            <person name="Sayaka M."/>
            <person name="Hattori M."/>
            <person name="Ohkuma M."/>
        </authorList>
    </citation>
    <scope>NUCLEOTIDE SEQUENCE [LARGE SCALE GENOMIC DNA]</scope>
    <source>
        <strain evidence="4">JCM 19241</strain>
    </source>
</reference>
<comment type="caution">
    <text evidence="3">The sequence shown here is derived from an EMBL/GenBank/DDBJ whole genome shotgun (WGS) entry which is preliminary data.</text>
</comment>
<dbReference type="EC" id="1.1.1.1" evidence="3"/>
<organism evidence="3 4">
    <name type="scientific">Vibrio ishigakensis</name>
    <dbReference type="NCBI Taxonomy" id="1481914"/>
    <lineage>
        <taxon>Bacteria</taxon>
        <taxon>Pseudomonadati</taxon>
        <taxon>Pseudomonadota</taxon>
        <taxon>Gammaproteobacteria</taxon>
        <taxon>Vibrionales</taxon>
        <taxon>Vibrionaceae</taxon>
        <taxon>Vibrio</taxon>
    </lineage>
</organism>
<dbReference type="InterPro" id="IPR039697">
    <property type="entry name" value="Alcohol_dehydrogenase_Fe"/>
</dbReference>
<evidence type="ECO:0000313" key="3">
    <source>
        <dbReference type="EMBL" id="GAM78346.1"/>
    </source>
</evidence>
<reference evidence="3 4" key="2">
    <citation type="submission" date="2015-01" db="EMBL/GenBank/DDBJ databases">
        <authorList>
            <consortium name="NBRP consortium"/>
            <person name="Sawabe T."/>
            <person name="Meirelles P."/>
            <person name="Feng G."/>
            <person name="Sayaka M."/>
            <person name="Hattori M."/>
            <person name="Ohkuma M."/>
        </authorList>
    </citation>
    <scope>NUCLEOTIDE SEQUENCE [LARGE SCALE GENOMIC DNA]</scope>
    <source>
        <strain evidence="4">JCM 19241</strain>
    </source>
</reference>
<gene>
    <name evidence="3" type="ORF">JCM19241_6177</name>
</gene>
<dbReference type="PROSITE" id="PS00060">
    <property type="entry name" value="ADH_IRON_2"/>
    <property type="match status" value="1"/>
</dbReference>
<evidence type="ECO:0000259" key="2">
    <source>
        <dbReference type="Pfam" id="PF25137"/>
    </source>
</evidence>
<evidence type="ECO:0000256" key="1">
    <source>
        <dbReference type="ARBA" id="ARBA00023002"/>
    </source>
</evidence>
<dbReference type="STRING" id="1481914.JCM19241_6177"/>
<dbReference type="InterPro" id="IPR018211">
    <property type="entry name" value="ADH_Fe_CS"/>
</dbReference>
<dbReference type="PROSITE" id="PS00913">
    <property type="entry name" value="ADH_IRON_1"/>
    <property type="match status" value="1"/>
</dbReference>
<dbReference type="SUPFAM" id="SSF56796">
    <property type="entry name" value="Dehydroquinate synthase-like"/>
    <property type="match status" value="1"/>
</dbReference>
<accession>A0A0B8QID6</accession>
<dbReference type="AlphaFoldDB" id="A0A0B8QID6"/>
<sequence length="216" mass="23792">MPKVAILDSTLLMGLPPQITAETGLDALTHAIESYLSGYANQQTREWSISAIRTIFEYLPQAHKNGQNLEARQALAKASFDAGLAFTRTYIGYVHAIAHQLGAFYHVPHGRANAIVLPKVLGVIAQREPRVLAELLTQVFPEKVTGKVDSDAKFLVDMVERLLAELDLPTVVKELKQSDITALADQAIKEAFGVYPVPVVMTRFECEEILRELVPG</sequence>
<dbReference type="InterPro" id="IPR056798">
    <property type="entry name" value="ADH_Fe_C"/>
</dbReference>
<dbReference type="EMBL" id="BBSC01000013">
    <property type="protein sequence ID" value="GAM78346.1"/>
    <property type="molecule type" value="Genomic_DNA"/>
</dbReference>
<name>A0A0B8QID6_9VIBR</name>